<evidence type="ECO:0000256" key="2">
    <source>
        <dbReference type="ARBA" id="ARBA00012251"/>
    </source>
</evidence>
<organism evidence="13 14">
    <name type="scientific">Metschnikowia aff. pulcherrima</name>
    <dbReference type="NCBI Taxonomy" id="2163413"/>
    <lineage>
        <taxon>Eukaryota</taxon>
        <taxon>Fungi</taxon>
        <taxon>Dikarya</taxon>
        <taxon>Ascomycota</taxon>
        <taxon>Saccharomycotina</taxon>
        <taxon>Pichiomycetes</taxon>
        <taxon>Metschnikowiaceae</taxon>
        <taxon>Metschnikowia</taxon>
    </lineage>
</organism>
<sequence>MLDGLEFDFEYEDEISLGSSELDADSDPGHGSASLSPCSSHVESVSLSVAGITLDDAKRPEKSPNMLSNVSYRPLSLSWYVYEHMVRPAQHLQRTFMPQLSVEEVTMLLHQKKWLSDEVTSDYFSDWPRLRDACGLPKIPRFQHEMRQISHFSCPICCEAGTLDVFSLSCGHEFCAPCYKRYVALALARGALIRCMDTKCRLSLHYRDVALLLDICIENESIDDEKVPDQDSGSDPQEDESDSESVGASEHEFLDEYDAQFETPDFHEDTSLSRREPLLVNPLLIAAARVAIDALRSRFRWCPAIDCVQLVEILSQPKIMENDDENPGNGRKSADNDLSQIAVVTCAQGHEFCFNCHYENHLPCPCWLAKSWIKRCEDDSETVNWIDANTQGCPRCQAVIEKNGGCNHIICVKCSYEFCWICLGDWGVHKSSFWQCNRFDPKEVEETKKKRSSKQNSLSRYLHFYRRFSVHQVSMDGDKRTLRIVHRCMLQYMKAQTLSSERTGSWNDVQFLSDAIRSLTRGRKTLMWTYAFAFYLNKSNFSEIFEGMQDYLNKAVEDLSRLFEEIQVLDAPQKTAAKISLKKADIMGLAALVSRRRDLLMECAQTGIQQSTLLFMTS</sequence>
<evidence type="ECO:0000313" key="14">
    <source>
        <dbReference type="Proteomes" id="UP000292447"/>
    </source>
</evidence>
<dbReference type="InterPro" id="IPR018957">
    <property type="entry name" value="Znf_C3HC4_RING-type"/>
</dbReference>
<keyword evidence="4" id="KW-0479">Metal-binding</keyword>
<feature type="domain" description="RING-type" evidence="12">
    <location>
        <begin position="150"/>
        <end position="440"/>
    </location>
</feature>
<dbReference type="SMART" id="SM00184">
    <property type="entry name" value="RING"/>
    <property type="match status" value="2"/>
</dbReference>
<dbReference type="PANTHER" id="PTHR11685">
    <property type="entry name" value="RBR FAMILY RING FINGER AND IBR DOMAIN-CONTAINING"/>
    <property type="match status" value="1"/>
</dbReference>
<evidence type="ECO:0000256" key="5">
    <source>
        <dbReference type="ARBA" id="ARBA00022737"/>
    </source>
</evidence>
<evidence type="ECO:0000259" key="11">
    <source>
        <dbReference type="PROSITE" id="PS50089"/>
    </source>
</evidence>
<dbReference type="GO" id="GO:0008270">
    <property type="term" value="F:zinc ion binding"/>
    <property type="evidence" value="ECO:0007669"/>
    <property type="project" value="UniProtKB-KW"/>
</dbReference>
<keyword evidence="8" id="KW-0862">Zinc</keyword>
<keyword evidence="6 9" id="KW-0863">Zinc-finger</keyword>
<dbReference type="Gene3D" id="1.20.120.1750">
    <property type="match status" value="1"/>
</dbReference>
<keyword evidence="14" id="KW-1185">Reference proteome</keyword>
<dbReference type="PROSITE" id="PS00518">
    <property type="entry name" value="ZF_RING_1"/>
    <property type="match status" value="1"/>
</dbReference>
<feature type="domain" description="RING-type" evidence="11">
    <location>
        <begin position="154"/>
        <end position="195"/>
    </location>
</feature>
<dbReference type="AlphaFoldDB" id="A0A4P6XPW6"/>
<dbReference type="InterPro" id="IPR044066">
    <property type="entry name" value="TRIAD_supradom"/>
</dbReference>
<dbReference type="GO" id="GO:0016567">
    <property type="term" value="P:protein ubiquitination"/>
    <property type="evidence" value="ECO:0007669"/>
    <property type="project" value="InterPro"/>
</dbReference>
<comment type="catalytic activity">
    <reaction evidence="1">
        <text>[E2 ubiquitin-conjugating enzyme]-S-ubiquitinyl-L-cysteine + [acceptor protein]-L-lysine = [E2 ubiquitin-conjugating enzyme]-L-cysteine + [acceptor protein]-N(6)-ubiquitinyl-L-lysine.</text>
        <dbReference type="EC" id="2.3.2.31"/>
    </reaction>
</comment>
<dbReference type="CDD" id="cd20356">
    <property type="entry name" value="Rcat_RBR_HHARI-like"/>
    <property type="match status" value="1"/>
</dbReference>
<evidence type="ECO:0000256" key="1">
    <source>
        <dbReference type="ARBA" id="ARBA00001798"/>
    </source>
</evidence>
<dbReference type="Pfam" id="PF01485">
    <property type="entry name" value="IBR"/>
    <property type="match status" value="1"/>
</dbReference>
<dbReference type="SMART" id="SM00647">
    <property type="entry name" value="IBR"/>
    <property type="match status" value="2"/>
</dbReference>
<dbReference type="Proteomes" id="UP000292447">
    <property type="component" value="Chromosome III"/>
</dbReference>
<keyword evidence="5" id="KW-0677">Repeat</keyword>
<accession>A0A4P6XPW6</accession>
<dbReference type="InterPro" id="IPR013083">
    <property type="entry name" value="Znf_RING/FYVE/PHD"/>
</dbReference>
<proteinExistence type="predicted"/>
<dbReference type="FunFam" id="1.20.120.1750:FF:000002">
    <property type="entry name" value="RBR-type E3 ubiquitin transferase"/>
    <property type="match status" value="1"/>
</dbReference>
<dbReference type="SUPFAM" id="SSF57850">
    <property type="entry name" value="RING/U-box"/>
    <property type="match status" value="2"/>
</dbReference>
<dbReference type="STRING" id="2163413.A0A4P6XPW6"/>
<evidence type="ECO:0000256" key="3">
    <source>
        <dbReference type="ARBA" id="ARBA00022679"/>
    </source>
</evidence>
<feature type="region of interest" description="Disordered" evidence="10">
    <location>
        <begin position="224"/>
        <end position="249"/>
    </location>
</feature>
<gene>
    <name evidence="13" type="primary">MPUL0C07040</name>
    <name evidence="13" type="ORF">METSCH_C07040</name>
</gene>
<dbReference type="InterPro" id="IPR002867">
    <property type="entry name" value="IBR_dom"/>
</dbReference>
<dbReference type="InterPro" id="IPR017907">
    <property type="entry name" value="Znf_RING_CS"/>
</dbReference>
<evidence type="ECO:0000256" key="6">
    <source>
        <dbReference type="ARBA" id="ARBA00022771"/>
    </source>
</evidence>
<evidence type="ECO:0000256" key="8">
    <source>
        <dbReference type="ARBA" id="ARBA00022833"/>
    </source>
</evidence>
<evidence type="ECO:0000313" key="13">
    <source>
        <dbReference type="EMBL" id="QBM88725.1"/>
    </source>
</evidence>
<dbReference type="EMBL" id="CP034458">
    <property type="protein sequence ID" value="QBM88725.1"/>
    <property type="molecule type" value="Genomic_DNA"/>
</dbReference>
<evidence type="ECO:0000256" key="7">
    <source>
        <dbReference type="ARBA" id="ARBA00022786"/>
    </source>
</evidence>
<reference evidence="14" key="1">
    <citation type="submission" date="2019-03" db="EMBL/GenBank/DDBJ databases">
        <title>Snf2 controls pulcherriminic acid biosynthesis and connects pigmentation and antifungal activity of the yeast Metschnikowia pulcherrima.</title>
        <authorList>
            <person name="Gore-Lloyd D."/>
            <person name="Sumann I."/>
            <person name="Brachmann A.O."/>
            <person name="Schneeberger K."/>
            <person name="Ortiz-Merino R.A."/>
            <person name="Moreno-Beltran M."/>
            <person name="Schlaefli M."/>
            <person name="Kirner P."/>
            <person name="Santos Kron A."/>
            <person name="Wolfe K.H."/>
            <person name="Piel J."/>
            <person name="Ahrens C.H."/>
            <person name="Henk D."/>
            <person name="Freimoser F.M."/>
        </authorList>
    </citation>
    <scope>NUCLEOTIDE SEQUENCE [LARGE SCALE GENOMIC DNA]</scope>
    <source>
        <strain evidence="14">APC 1.2</strain>
    </source>
</reference>
<evidence type="ECO:0000256" key="9">
    <source>
        <dbReference type="PROSITE-ProRule" id="PRU00175"/>
    </source>
</evidence>
<feature type="region of interest" description="Disordered" evidence="10">
    <location>
        <begin position="19"/>
        <end position="38"/>
    </location>
</feature>
<evidence type="ECO:0000256" key="10">
    <source>
        <dbReference type="SAM" id="MobiDB-lite"/>
    </source>
</evidence>
<dbReference type="PROSITE" id="PS51873">
    <property type="entry name" value="TRIAD"/>
    <property type="match status" value="1"/>
</dbReference>
<dbReference type="PROSITE" id="PS50089">
    <property type="entry name" value="ZF_RING_2"/>
    <property type="match status" value="1"/>
</dbReference>
<keyword evidence="3" id="KW-0808">Transferase</keyword>
<protein>
    <recommendedName>
        <fullName evidence="2">RBR-type E3 ubiquitin transferase</fullName>
        <ecNumber evidence="2">2.3.2.31</ecNumber>
    </recommendedName>
</protein>
<dbReference type="Pfam" id="PF00097">
    <property type="entry name" value="zf-C3HC4"/>
    <property type="match status" value="1"/>
</dbReference>
<evidence type="ECO:0000259" key="12">
    <source>
        <dbReference type="PROSITE" id="PS51873"/>
    </source>
</evidence>
<keyword evidence="7" id="KW-0833">Ubl conjugation pathway</keyword>
<dbReference type="EC" id="2.3.2.31" evidence="2"/>
<dbReference type="InterPro" id="IPR031127">
    <property type="entry name" value="E3_UB_ligase_RBR"/>
</dbReference>
<dbReference type="Gene3D" id="3.30.40.10">
    <property type="entry name" value="Zinc/RING finger domain, C3HC4 (zinc finger)"/>
    <property type="match status" value="1"/>
</dbReference>
<name>A0A4P6XPW6_9ASCO</name>
<dbReference type="GO" id="GO:0061630">
    <property type="term" value="F:ubiquitin protein ligase activity"/>
    <property type="evidence" value="ECO:0007669"/>
    <property type="project" value="UniProtKB-EC"/>
</dbReference>
<dbReference type="Pfam" id="PF22191">
    <property type="entry name" value="IBR_1"/>
    <property type="match status" value="1"/>
</dbReference>
<evidence type="ECO:0000256" key="4">
    <source>
        <dbReference type="ARBA" id="ARBA00022723"/>
    </source>
</evidence>
<dbReference type="InterPro" id="IPR001841">
    <property type="entry name" value="Znf_RING"/>
</dbReference>